<reference evidence="2" key="1">
    <citation type="submission" date="2022-01" db="EMBL/GenBank/DDBJ databases">
        <title>Pseudomonas sp. nov. isolated from Antarctic regolith.</title>
        <authorList>
            <person name="Novakova D."/>
            <person name="Sedlar K."/>
        </authorList>
    </citation>
    <scope>NUCLEOTIDE SEQUENCE</scope>
    <source>
        <strain evidence="2">P2647</strain>
    </source>
</reference>
<dbReference type="InterPro" id="IPR018756">
    <property type="entry name" value="DUF2314"/>
</dbReference>
<evidence type="ECO:0000259" key="1">
    <source>
        <dbReference type="Pfam" id="PF10077"/>
    </source>
</evidence>
<evidence type="ECO:0000313" key="2">
    <source>
        <dbReference type="EMBL" id="MCF7544508.1"/>
    </source>
</evidence>
<proteinExistence type="predicted"/>
<organism evidence="2 3">
    <name type="scientific">Pseudomonas petrae</name>
    <dbReference type="NCBI Taxonomy" id="2912190"/>
    <lineage>
        <taxon>Bacteria</taxon>
        <taxon>Pseudomonadati</taxon>
        <taxon>Pseudomonadota</taxon>
        <taxon>Gammaproteobacteria</taxon>
        <taxon>Pseudomonadales</taxon>
        <taxon>Pseudomonadaceae</taxon>
        <taxon>Pseudomonas</taxon>
    </lineage>
</organism>
<keyword evidence="3" id="KW-1185">Reference proteome</keyword>
<gene>
    <name evidence="2" type="ORF">L4G47_20140</name>
</gene>
<dbReference type="EMBL" id="JAKJXH010000023">
    <property type="protein sequence ID" value="MCF7544508.1"/>
    <property type="molecule type" value="Genomic_DNA"/>
</dbReference>
<dbReference type="Proteomes" id="UP001162905">
    <property type="component" value="Unassembled WGS sequence"/>
</dbReference>
<dbReference type="RefSeq" id="WP_237253922.1">
    <property type="nucleotide sequence ID" value="NZ_JAKJXH010000023.1"/>
</dbReference>
<comment type="caution">
    <text evidence="2">The sequence shown here is derived from an EMBL/GenBank/DDBJ whole genome shotgun (WGS) entry which is preliminary data.</text>
</comment>
<sequence>MTGQIIYSVKGESDELKAAVAGAQATFKFFWRELSWEARRIVKSLDMAAVKAPRHRSSTMTWRDATSEHHAACDIERCARDPGGVF</sequence>
<protein>
    <submittedName>
        <fullName evidence="2">DUF2314 domain-containing protein</fullName>
    </submittedName>
</protein>
<name>A0ABS9I9T0_9PSED</name>
<feature type="domain" description="DUF2314" evidence="1">
    <location>
        <begin position="14"/>
        <end position="69"/>
    </location>
</feature>
<evidence type="ECO:0000313" key="3">
    <source>
        <dbReference type="Proteomes" id="UP001162905"/>
    </source>
</evidence>
<accession>A0ABS9I9T0</accession>
<dbReference type="Pfam" id="PF10077">
    <property type="entry name" value="DUF2314"/>
    <property type="match status" value="1"/>
</dbReference>